<dbReference type="Pfam" id="PF03573">
    <property type="entry name" value="OprD"/>
    <property type="match status" value="1"/>
</dbReference>
<keyword evidence="3 5" id="KW-0732">Signal</keyword>
<dbReference type="GO" id="GO:0015288">
    <property type="term" value="F:porin activity"/>
    <property type="evidence" value="ECO:0007669"/>
    <property type="project" value="TreeGrafter"/>
</dbReference>
<feature type="compositionally biased region" description="Polar residues" evidence="4">
    <location>
        <begin position="42"/>
        <end position="66"/>
    </location>
</feature>
<organism evidence="6 7">
    <name type="scientific">Paraburkholderia ginsengiterrae</name>
    <dbReference type="NCBI Taxonomy" id="1462993"/>
    <lineage>
        <taxon>Bacteria</taxon>
        <taxon>Pseudomonadati</taxon>
        <taxon>Pseudomonadota</taxon>
        <taxon>Betaproteobacteria</taxon>
        <taxon>Burkholderiales</taxon>
        <taxon>Burkholderiaceae</taxon>
        <taxon>Paraburkholderia</taxon>
    </lineage>
</organism>
<dbReference type="AlphaFoldDB" id="A0A1A9N6F5"/>
<dbReference type="InterPro" id="IPR005318">
    <property type="entry name" value="OM_porin_bac"/>
</dbReference>
<dbReference type="STRING" id="1462993.A6V36_35555"/>
<comment type="similarity">
    <text evidence="1">Belongs to the outer membrane porin (Opr) (TC 1.B.25) family.</text>
</comment>
<feature type="signal peptide" evidence="5">
    <location>
        <begin position="1"/>
        <end position="36"/>
    </location>
</feature>
<evidence type="ECO:0000256" key="1">
    <source>
        <dbReference type="ARBA" id="ARBA00009075"/>
    </source>
</evidence>
<feature type="compositionally biased region" description="Basic and acidic residues" evidence="4">
    <location>
        <begin position="69"/>
        <end position="81"/>
    </location>
</feature>
<dbReference type="EMBL" id="LXKA01000254">
    <property type="protein sequence ID" value="OAJ59765.1"/>
    <property type="molecule type" value="Genomic_DNA"/>
</dbReference>
<dbReference type="Proteomes" id="UP000078116">
    <property type="component" value="Unassembled WGS sequence"/>
</dbReference>
<evidence type="ECO:0000313" key="7">
    <source>
        <dbReference type="Proteomes" id="UP000078116"/>
    </source>
</evidence>
<protein>
    <submittedName>
        <fullName evidence="6">Porin</fullName>
    </submittedName>
</protein>
<comment type="caution">
    <text evidence="6">The sequence shown here is derived from an EMBL/GenBank/DDBJ whole genome shotgun (WGS) entry which is preliminary data.</text>
</comment>
<dbReference type="PANTHER" id="PTHR34596:SF2">
    <property type="entry name" value="CHITOPORIN"/>
    <property type="match status" value="1"/>
</dbReference>
<sequence length="517" mass="56244">MNHSRSKNRTKRSGTATFFYCAFTLPAFVLAANANADDSAVESNSETSRTRTFAQTFANPAQSSQSGKRRAEQGGEVRNDQPDTTNAIVNAEAEQAVTQPAPPSSQAASKGFIADSHLKLEFRNYADYFQAPDTIYRHAWVQGAQVNFESGYTQGLIGLGADVSLFGALKLDGGNGAGNMVHVAKGGGGSNQLAWAYPGVYDMKARISETVVKYGLQDVTNPFLEPHDNRALPPTFLGVSLASDDLAHTTLQAGSFTKVDARGHTNLSNLTTSYGGTRIDRLTYVGGTWHYSENGEMSLYADQADDVWRQYYGSVAQSFGDPATIKWSGLANIYSTRDTGAARQGPINSNAYSLSVSAQHGPHGLLLGYQQVLGDQFFDYVNETNGNYLTNSMDVDYNAPHEQSLQLRYTFDGKYAGVPGLKATFWGGYGWGADASAGAAANASPSAPLHDLYWKNGEPVHGHHHEFGFIPSYTLQSGRFKDTKITLMAMWHNSQYHYSDGNNMEYRLLVNVPIKAF</sequence>
<evidence type="ECO:0000256" key="2">
    <source>
        <dbReference type="ARBA" id="ARBA00022448"/>
    </source>
</evidence>
<dbReference type="GO" id="GO:0016020">
    <property type="term" value="C:membrane"/>
    <property type="evidence" value="ECO:0007669"/>
    <property type="project" value="InterPro"/>
</dbReference>
<evidence type="ECO:0000256" key="4">
    <source>
        <dbReference type="SAM" id="MobiDB-lite"/>
    </source>
</evidence>
<accession>A0A1A9N6F5</accession>
<dbReference type="RefSeq" id="WP_064286238.1">
    <property type="nucleotide sequence ID" value="NZ_LXKA01000254.1"/>
</dbReference>
<dbReference type="Gene3D" id="2.40.160.10">
    <property type="entry name" value="Porin"/>
    <property type="match status" value="1"/>
</dbReference>
<feature type="region of interest" description="Disordered" evidence="4">
    <location>
        <begin position="42"/>
        <end position="83"/>
    </location>
</feature>
<name>A0A1A9N6F5_9BURK</name>
<dbReference type="PANTHER" id="PTHR34596">
    <property type="entry name" value="CHITOPORIN"/>
    <property type="match status" value="1"/>
</dbReference>
<proteinExistence type="inferred from homology"/>
<evidence type="ECO:0000313" key="6">
    <source>
        <dbReference type="EMBL" id="OAJ59765.1"/>
    </source>
</evidence>
<dbReference type="InterPro" id="IPR023614">
    <property type="entry name" value="Porin_dom_sf"/>
</dbReference>
<dbReference type="OrthoDB" id="6759120at2"/>
<evidence type="ECO:0000256" key="3">
    <source>
        <dbReference type="ARBA" id="ARBA00022729"/>
    </source>
</evidence>
<gene>
    <name evidence="6" type="ORF">A6V37_26820</name>
</gene>
<reference evidence="6 7" key="1">
    <citation type="submission" date="2016-04" db="EMBL/GenBank/DDBJ databases">
        <title>Reclassification of Paraburkholderia panaciterrae (Farh et al. 2015) Dobritsa &amp; Samadpour 2016 as a later homotypic synonym of Paraburkholderia ginsengiterrae (Farh et al. 2015) Dobritsa &amp; Samadpour 2016.</title>
        <authorList>
            <person name="Dobritsa A.P."/>
            <person name="Kutumbaka K."/>
            <person name="Samadpour M."/>
        </authorList>
    </citation>
    <scope>NUCLEOTIDE SEQUENCE [LARGE SCALE GENOMIC DNA]</scope>
    <source>
        <strain evidence="6 7">DCY85</strain>
    </source>
</reference>
<evidence type="ECO:0000256" key="5">
    <source>
        <dbReference type="SAM" id="SignalP"/>
    </source>
</evidence>
<feature type="chain" id="PRO_5008393637" evidence="5">
    <location>
        <begin position="37"/>
        <end position="517"/>
    </location>
</feature>
<keyword evidence="2" id="KW-0813">Transport</keyword>